<dbReference type="Proteomes" id="UP000790709">
    <property type="component" value="Unassembled WGS sequence"/>
</dbReference>
<organism evidence="1 2">
    <name type="scientific">Leucogyrophana mollusca</name>
    <dbReference type="NCBI Taxonomy" id="85980"/>
    <lineage>
        <taxon>Eukaryota</taxon>
        <taxon>Fungi</taxon>
        <taxon>Dikarya</taxon>
        <taxon>Basidiomycota</taxon>
        <taxon>Agaricomycotina</taxon>
        <taxon>Agaricomycetes</taxon>
        <taxon>Agaricomycetidae</taxon>
        <taxon>Boletales</taxon>
        <taxon>Boletales incertae sedis</taxon>
        <taxon>Leucogyrophana</taxon>
    </lineage>
</organism>
<name>A0ACB8AYN5_9AGAM</name>
<accession>A0ACB8AYN5</accession>
<comment type="caution">
    <text evidence="1">The sequence shown here is derived from an EMBL/GenBank/DDBJ whole genome shotgun (WGS) entry which is preliminary data.</text>
</comment>
<proteinExistence type="predicted"/>
<sequence>MIRQDKNDGLAFQYDTVIRNQEQRKGMLAGDCECCRDYYDAIGSLPQRLQQPLWRSPASSPTKGRPCKADVESPEDAYLKEDADNVAQHKQEISKHRHHWHRAKTPPGYWNIGFPDTQEASDINHRAEQMHRQKMNLVEKEAG</sequence>
<evidence type="ECO:0000313" key="1">
    <source>
        <dbReference type="EMBL" id="KAH7918520.1"/>
    </source>
</evidence>
<protein>
    <submittedName>
        <fullName evidence="1">Uncharacterized protein</fullName>
    </submittedName>
</protein>
<reference evidence="1" key="1">
    <citation type="journal article" date="2021" name="New Phytol.">
        <title>Evolutionary innovations through gain and loss of genes in the ectomycorrhizal Boletales.</title>
        <authorList>
            <person name="Wu G."/>
            <person name="Miyauchi S."/>
            <person name="Morin E."/>
            <person name="Kuo A."/>
            <person name="Drula E."/>
            <person name="Varga T."/>
            <person name="Kohler A."/>
            <person name="Feng B."/>
            <person name="Cao Y."/>
            <person name="Lipzen A."/>
            <person name="Daum C."/>
            <person name="Hundley H."/>
            <person name="Pangilinan J."/>
            <person name="Johnson J."/>
            <person name="Barry K."/>
            <person name="LaButti K."/>
            <person name="Ng V."/>
            <person name="Ahrendt S."/>
            <person name="Min B."/>
            <person name="Choi I.G."/>
            <person name="Park H."/>
            <person name="Plett J.M."/>
            <person name="Magnuson J."/>
            <person name="Spatafora J.W."/>
            <person name="Nagy L.G."/>
            <person name="Henrissat B."/>
            <person name="Grigoriev I.V."/>
            <person name="Yang Z.L."/>
            <person name="Xu J."/>
            <person name="Martin F.M."/>
        </authorList>
    </citation>
    <scope>NUCLEOTIDE SEQUENCE</scope>
    <source>
        <strain evidence="1">KUC20120723A-06</strain>
    </source>
</reference>
<dbReference type="EMBL" id="MU266774">
    <property type="protein sequence ID" value="KAH7918520.1"/>
    <property type="molecule type" value="Genomic_DNA"/>
</dbReference>
<gene>
    <name evidence="1" type="ORF">BV22DRAFT_1108343</name>
</gene>
<keyword evidence="2" id="KW-1185">Reference proteome</keyword>
<evidence type="ECO:0000313" key="2">
    <source>
        <dbReference type="Proteomes" id="UP000790709"/>
    </source>
</evidence>